<accession>A0A2Z6ZZG9</accession>
<reference evidence="1 2" key="1">
    <citation type="journal article" date="2015" name="Proc. Natl. Acad. Sci. U.S.A.">
        <title>The resurrection genome of Boea hygrometrica: A blueprint for survival of dehydration.</title>
        <authorList>
            <person name="Xiao L."/>
            <person name="Yang G."/>
            <person name="Zhang L."/>
            <person name="Yang X."/>
            <person name="Zhao S."/>
            <person name="Ji Z."/>
            <person name="Zhou Q."/>
            <person name="Hu M."/>
            <person name="Wang Y."/>
            <person name="Chen M."/>
            <person name="Xu Y."/>
            <person name="Jin H."/>
            <person name="Xiao X."/>
            <person name="Hu G."/>
            <person name="Bao F."/>
            <person name="Hu Y."/>
            <person name="Wan P."/>
            <person name="Li L."/>
            <person name="Deng X."/>
            <person name="Kuang T."/>
            <person name="Xiang C."/>
            <person name="Zhu J.K."/>
            <person name="Oliver M.J."/>
            <person name="He Y."/>
        </authorList>
    </citation>
    <scope>NUCLEOTIDE SEQUENCE [LARGE SCALE GENOMIC DNA]</scope>
    <source>
        <strain evidence="2">cv. XS01</strain>
    </source>
</reference>
<dbReference type="EMBL" id="KV020373">
    <property type="protein sequence ID" value="KZV14579.1"/>
    <property type="molecule type" value="Genomic_DNA"/>
</dbReference>
<evidence type="ECO:0000313" key="1">
    <source>
        <dbReference type="EMBL" id="KZV14579.1"/>
    </source>
</evidence>
<gene>
    <name evidence="1" type="ORF">F511_42447</name>
</gene>
<proteinExistence type="predicted"/>
<dbReference type="AlphaFoldDB" id="A0A2Z6ZZG9"/>
<name>A0A2Z6ZZG9_9LAMI</name>
<sequence>MSVPDCCDRFAAETKFKNLPLHPGDVIRICRCANASDRRRHRSDKNHNIKRRDRKVLVAEESQSKWVDSDLEESTSSNSSSESEQEEIQCLIADDSSYELISWRSAKRRRFNKVERRRWYGQLQIQQIPSLRATAVIREDSADDIQVEFYRVLLRSVNDSVLISWNDVVECTVSVQQKKISADSLLKKFSRWFSLLVEENYTTAFVLVGTTAYWLRVFSRGIISADALHVVVQQMYFEDS</sequence>
<protein>
    <submittedName>
        <fullName evidence="1">Uncharacterized protein</fullName>
    </submittedName>
</protein>
<organism evidence="1 2">
    <name type="scientific">Dorcoceras hygrometricum</name>
    <dbReference type="NCBI Taxonomy" id="472368"/>
    <lineage>
        <taxon>Eukaryota</taxon>
        <taxon>Viridiplantae</taxon>
        <taxon>Streptophyta</taxon>
        <taxon>Embryophyta</taxon>
        <taxon>Tracheophyta</taxon>
        <taxon>Spermatophyta</taxon>
        <taxon>Magnoliopsida</taxon>
        <taxon>eudicotyledons</taxon>
        <taxon>Gunneridae</taxon>
        <taxon>Pentapetalae</taxon>
        <taxon>asterids</taxon>
        <taxon>lamiids</taxon>
        <taxon>Lamiales</taxon>
        <taxon>Gesneriaceae</taxon>
        <taxon>Didymocarpoideae</taxon>
        <taxon>Trichosporeae</taxon>
        <taxon>Loxocarpinae</taxon>
        <taxon>Dorcoceras</taxon>
    </lineage>
</organism>
<dbReference type="Proteomes" id="UP000250235">
    <property type="component" value="Unassembled WGS sequence"/>
</dbReference>
<evidence type="ECO:0000313" key="2">
    <source>
        <dbReference type="Proteomes" id="UP000250235"/>
    </source>
</evidence>
<keyword evidence="2" id="KW-1185">Reference proteome</keyword>